<feature type="transmembrane region" description="Helical" evidence="2">
    <location>
        <begin position="82"/>
        <end position="103"/>
    </location>
</feature>
<dbReference type="GO" id="GO:0006145">
    <property type="term" value="P:purine nucleobase catabolic process"/>
    <property type="evidence" value="ECO:0007669"/>
    <property type="project" value="TreeGrafter"/>
</dbReference>
<dbReference type="STRING" id="1305764.R9P941"/>
<dbReference type="PANTHER" id="PTHR43668:SF5">
    <property type="entry name" value="AMIDOHYDROLASE 3 DOMAIN-CONTAINING PROTEIN"/>
    <property type="match status" value="1"/>
</dbReference>
<keyword evidence="4" id="KW-1185">Reference proteome</keyword>
<evidence type="ECO:0000256" key="1">
    <source>
        <dbReference type="SAM" id="MobiDB-lite"/>
    </source>
</evidence>
<organism evidence="3 4">
    <name type="scientific">Pseudozyma hubeiensis (strain SY62)</name>
    <name type="common">Yeast</name>
    <dbReference type="NCBI Taxonomy" id="1305764"/>
    <lineage>
        <taxon>Eukaryota</taxon>
        <taxon>Fungi</taxon>
        <taxon>Dikarya</taxon>
        <taxon>Basidiomycota</taxon>
        <taxon>Ustilaginomycotina</taxon>
        <taxon>Ustilaginomycetes</taxon>
        <taxon>Ustilaginales</taxon>
        <taxon>Ustilaginaceae</taxon>
        <taxon>Pseudozyma</taxon>
    </lineage>
</organism>
<dbReference type="SUPFAM" id="SSF51338">
    <property type="entry name" value="Composite domain of metallo-dependent hydrolases"/>
    <property type="match status" value="1"/>
</dbReference>
<reference evidence="4" key="1">
    <citation type="journal article" date="2013" name="Genome Announc.">
        <title>Draft genome sequence of the basidiomycetous yeast-like fungus Pseudozyma hubeiensis SY62, which produces an abundant amount of the biosurfactant mannosylerythritol lipids.</title>
        <authorList>
            <person name="Konishi M."/>
            <person name="Hatada Y."/>
            <person name="Horiuchi J."/>
        </authorList>
    </citation>
    <scope>NUCLEOTIDE SEQUENCE [LARGE SCALE GENOMIC DNA]</scope>
    <source>
        <strain evidence="4">SY62</strain>
    </source>
</reference>
<sequence>MHLSFRAKCIAGHSCLHPTFAREDPIHTCLPFLIIGTLPTLFPYLVPTMMIDNDKPLAAEMLPSYSPSASNRRPRLSLSLRSSFLSLLGFVTLVYYLGIFATYSGTQHHVYQPSPHPHVQSVFSASLAKCEAIFAPAGPPADFHRRKRSERAEPNVQDVVIRNATLWTGNQHGHEVLAERDVLLSNGIIKRIAHTRENEFLGHGTKVDKIKVIDAAGRWVTPGLVDMHVHLSVGPVTALAGDQDVNSIGKNINPYLRTVDAMNQHDASFRKSLAGGITAGLVLPGSANSMGGQAFPIKFRQPSSHLPQDRLIEPPTSLARLGQGKGSSSQHSLLQHDVETGLHRNDSSSSWRYMKMACGENARRVYKITRMDEAWDFRRTFSAAKALKNKQDAFCDSAKSFASLHGSHASPSTLAEAEFPDDLELEALVALLRGKVKLNTHCYTQVDFEAFVRHSNEFEFSVAAFHHAHESYLVPDLLKQTYGNVTPAIAIFSTNANYKLEAYFGTPFAGAILASHNITPVYKSDHPVTDSRRILNQAAQAHHFGLAETDALRSVISAPAERLGLDHRLGYIRQGWDADVVVWNTHPLRMGATPVEVVIDGVPQLGPHAPVPSPDLPKSEEELNSEKHETHPPALAAPKGGNFSSDIEKVKSTYDSIITFDSLAFPSAKPPTPNCTAFVNVGQRFFRSRDEQRISTETFSSSSGTIVVADGKVLCSGEACSSTVCPSSSIQTIDAHGGVVLPGLTSFGSNLGLTDIVFEADTSDGYTLDPTTSSNPILQTPEYLRTWSTARAVDGLQFNGHDLLRARASGVTKAIVFPQSDTFFSGISVKFDTGAQTVLSPGAVEVEEVAVHVTLVHNREGFSISEQIGLLRKLLSGDNEENDVWSRVAGGELPLVVTALRADHISQLLRLSDSFPNVKIVISGAAEAHLVAEEIAKRNVPVLLIPQTWPRTFDELRGLSGPPLTRETTLSSLIKAGVKVGLKIEEAWMASNLLWDSTRAALETNGLLGKKEVLELVSTALDDVLGIEKGDTEEGEEEFVVYDGNPFEYGAKVIAVHSKRGTEVVEV</sequence>
<feature type="region of interest" description="Disordered" evidence="1">
    <location>
        <begin position="604"/>
        <end position="642"/>
    </location>
</feature>
<dbReference type="AlphaFoldDB" id="R9P941"/>
<dbReference type="HOGENOM" id="CLU_006273_0_0_1"/>
<name>R9P941_PSEHS</name>
<dbReference type="Gene3D" id="3.20.20.140">
    <property type="entry name" value="Metal-dependent hydrolases"/>
    <property type="match status" value="2"/>
</dbReference>
<accession>R9P941</accession>
<gene>
    <name evidence="3" type="ORF">PHSY_005486</name>
</gene>
<dbReference type="OrthoDB" id="10258955at2759"/>
<dbReference type="InterPro" id="IPR011059">
    <property type="entry name" value="Metal-dep_hydrolase_composite"/>
</dbReference>
<protein>
    <submittedName>
        <fullName evidence="3">Carbohydrate esterase</fullName>
    </submittedName>
</protein>
<dbReference type="Proteomes" id="UP000014071">
    <property type="component" value="Unassembled WGS sequence"/>
</dbReference>
<evidence type="ECO:0000313" key="3">
    <source>
        <dbReference type="EMBL" id="GAC97898.1"/>
    </source>
</evidence>
<dbReference type="PANTHER" id="PTHR43668">
    <property type="entry name" value="ALLANTOINASE"/>
    <property type="match status" value="1"/>
</dbReference>
<proteinExistence type="predicted"/>
<feature type="compositionally biased region" description="Basic and acidic residues" evidence="1">
    <location>
        <begin position="617"/>
        <end position="631"/>
    </location>
</feature>
<evidence type="ECO:0000313" key="4">
    <source>
        <dbReference type="Proteomes" id="UP000014071"/>
    </source>
</evidence>
<keyword evidence="2" id="KW-0812">Transmembrane</keyword>
<evidence type="ECO:0000256" key="2">
    <source>
        <dbReference type="SAM" id="Phobius"/>
    </source>
</evidence>
<dbReference type="eggNOG" id="ENOG502QQ9Z">
    <property type="taxonomic scope" value="Eukaryota"/>
</dbReference>
<dbReference type="InterPro" id="IPR032466">
    <property type="entry name" value="Metal_Hydrolase"/>
</dbReference>
<dbReference type="GeneID" id="24110764"/>
<dbReference type="RefSeq" id="XP_012191485.1">
    <property type="nucleotide sequence ID" value="XM_012336095.1"/>
</dbReference>
<dbReference type="GO" id="GO:0004038">
    <property type="term" value="F:allantoinase activity"/>
    <property type="evidence" value="ECO:0007669"/>
    <property type="project" value="TreeGrafter"/>
</dbReference>
<dbReference type="GO" id="GO:0005737">
    <property type="term" value="C:cytoplasm"/>
    <property type="evidence" value="ECO:0007669"/>
    <property type="project" value="TreeGrafter"/>
</dbReference>
<dbReference type="InterPro" id="IPR050138">
    <property type="entry name" value="DHOase/Allantoinase_Hydrolase"/>
</dbReference>
<keyword evidence="2" id="KW-1133">Transmembrane helix</keyword>
<dbReference type="SUPFAM" id="SSF51556">
    <property type="entry name" value="Metallo-dependent hydrolases"/>
    <property type="match status" value="1"/>
</dbReference>
<dbReference type="Gene3D" id="2.30.40.10">
    <property type="entry name" value="Urease, subunit C, domain 1"/>
    <property type="match status" value="1"/>
</dbReference>
<dbReference type="EMBL" id="DF238814">
    <property type="protein sequence ID" value="GAC97898.1"/>
    <property type="molecule type" value="Genomic_DNA"/>
</dbReference>
<keyword evidence="2" id="KW-0472">Membrane</keyword>